<dbReference type="InterPro" id="IPR016181">
    <property type="entry name" value="Acyl_CoA_acyltransferase"/>
</dbReference>
<evidence type="ECO:0000256" key="11">
    <source>
        <dbReference type="PIRNR" id="PIRNR038084"/>
    </source>
</evidence>
<evidence type="ECO:0000256" key="9">
    <source>
        <dbReference type="ARBA" id="ARBA00023315"/>
    </source>
</evidence>
<dbReference type="GO" id="GO:0006281">
    <property type="term" value="P:DNA repair"/>
    <property type="evidence" value="ECO:0007669"/>
    <property type="project" value="UniProtKB-KW"/>
</dbReference>
<keyword evidence="15" id="KW-0175">Coiled coil</keyword>
<dbReference type="Gene3D" id="3.40.630.30">
    <property type="match status" value="1"/>
</dbReference>
<dbReference type="RefSeq" id="XP_022654400.1">
    <property type="nucleotide sequence ID" value="XM_022798665.1"/>
</dbReference>
<dbReference type="InterPro" id="IPR048776">
    <property type="entry name" value="HAT1_C"/>
</dbReference>
<evidence type="ECO:0000256" key="4">
    <source>
        <dbReference type="ARBA" id="ARBA00021268"/>
    </source>
</evidence>
<evidence type="ECO:0000256" key="13">
    <source>
        <dbReference type="PIRSR" id="PIRSR038084-2"/>
    </source>
</evidence>
<organism evidence="19 20">
    <name type="scientific">Varroa destructor</name>
    <name type="common">Honeybee mite</name>
    <dbReference type="NCBI Taxonomy" id="109461"/>
    <lineage>
        <taxon>Eukaryota</taxon>
        <taxon>Metazoa</taxon>
        <taxon>Ecdysozoa</taxon>
        <taxon>Arthropoda</taxon>
        <taxon>Chelicerata</taxon>
        <taxon>Arachnida</taxon>
        <taxon>Acari</taxon>
        <taxon>Parasitiformes</taxon>
        <taxon>Mesostigmata</taxon>
        <taxon>Gamasina</taxon>
        <taxon>Dermanyssoidea</taxon>
        <taxon>Varroidae</taxon>
        <taxon>Varroa</taxon>
    </lineage>
</organism>
<dbReference type="InterPro" id="IPR000182">
    <property type="entry name" value="GNAT_dom"/>
</dbReference>
<keyword evidence="8" id="KW-0539">Nucleus</keyword>
<feature type="domain" description="N-acetyltransferase" evidence="16">
    <location>
        <begin position="225"/>
        <end position="296"/>
    </location>
</feature>
<dbReference type="GO" id="GO:0000781">
    <property type="term" value="C:chromosome, telomeric region"/>
    <property type="evidence" value="ECO:0007669"/>
    <property type="project" value="GOC"/>
</dbReference>
<feature type="site" description="Interaction with histone H4 N-terminus" evidence="14">
    <location>
        <position position="228"/>
    </location>
</feature>
<dbReference type="GO" id="GO:0031509">
    <property type="term" value="P:subtelomeric heterochromatin formation"/>
    <property type="evidence" value="ECO:0007669"/>
    <property type="project" value="InterPro"/>
</dbReference>
<feature type="active site" description="Proton donor/acceptor" evidence="12">
    <location>
        <position position="305"/>
    </location>
</feature>
<dbReference type="GO" id="GO:0004402">
    <property type="term" value="F:histone acetyltransferase activity"/>
    <property type="evidence" value="ECO:0007669"/>
    <property type="project" value="UniProtKB-UniRule"/>
</dbReference>
<feature type="region of interest" description="Interaction with histone H4 N-terminus" evidence="13">
    <location>
        <begin position="93"/>
        <end position="95"/>
    </location>
</feature>
<dbReference type="Pfam" id="PF10394">
    <property type="entry name" value="Hat1_N"/>
    <property type="match status" value="1"/>
</dbReference>
<dbReference type="Gene3D" id="1.10.10.390">
    <property type="match status" value="1"/>
</dbReference>
<keyword evidence="9 11" id="KW-0012">Acyltransferase</keyword>
<evidence type="ECO:0000259" key="17">
    <source>
        <dbReference type="Pfam" id="PF10394"/>
    </source>
</evidence>
<dbReference type="Pfam" id="PF00583">
    <property type="entry name" value="Acetyltransf_1"/>
    <property type="match status" value="1"/>
</dbReference>
<feature type="region of interest" description="Interaction with histone H4 N-terminus" evidence="13">
    <location>
        <begin position="254"/>
        <end position="256"/>
    </location>
</feature>
<dbReference type="KEGG" id="vde:111247571"/>
<dbReference type="EnsemblMetazoa" id="XM_022798665">
    <property type="protein sequence ID" value="XP_022654400"/>
    <property type="gene ID" value="LOC111247571"/>
</dbReference>
<keyword evidence="7" id="KW-0234">DNA repair</keyword>
<keyword evidence="6" id="KW-0227">DNA damage</keyword>
<dbReference type="Gene3D" id="3.90.360.10">
    <property type="entry name" value="Histone acetyl transferase 1 (HAT1), N-terminal domain"/>
    <property type="match status" value="1"/>
</dbReference>
<evidence type="ECO:0000256" key="5">
    <source>
        <dbReference type="ARBA" id="ARBA00022679"/>
    </source>
</evidence>
<dbReference type="InterPro" id="IPR037113">
    <property type="entry name" value="Hat1_N_sf"/>
</dbReference>
<evidence type="ECO:0000256" key="7">
    <source>
        <dbReference type="ARBA" id="ARBA00023204"/>
    </source>
</evidence>
<comment type="catalytic activity">
    <reaction evidence="10 11">
        <text>L-lysyl-[protein] + acetyl-CoA = N(6)-acetyl-L-lysyl-[protein] + CoA + H(+)</text>
        <dbReference type="Rhea" id="RHEA:45948"/>
        <dbReference type="Rhea" id="RHEA-COMP:9752"/>
        <dbReference type="Rhea" id="RHEA-COMP:10731"/>
        <dbReference type="ChEBI" id="CHEBI:15378"/>
        <dbReference type="ChEBI" id="CHEBI:29969"/>
        <dbReference type="ChEBI" id="CHEBI:57287"/>
        <dbReference type="ChEBI" id="CHEBI:57288"/>
        <dbReference type="ChEBI" id="CHEBI:61930"/>
        <dbReference type="EC" id="2.3.1.48"/>
    </reaction>
</comment>
<evidence type="ECO:0000256" key="8">
    <source>
        <dbReference type="ARBA" id="ARBA00023242"/>
    </source>
</evidence>
<evidence type="ECO:0000256" key="1">
    <source>
        <dbReference type="ARBA" id="ARBA00004123"/>
    </source>
</evidence>
<evidence type="ECO:0000313" key="19">
    <source>
        <dbReference type="EnsemblMetazoa" id="XP_022654400"/>
    </source>
</evidence>
<dbReference type="Pfam" id="PF21183">
    <property type="entry name" value="HAT1_C"/>
    <property type="match status" value="1"/>
</dbReference>
<evidence type="ECO:0000256" key="2">
    <source>
        <dbReference type="ARBA" id="ARBA00010543"/>
    </source>
</evidence>
<dbReference type="AlphaFoldDB" id="A0A7M7JN08"/>
<comment type="similarity">
    <text evidence="2 11">Belongs to the HAT1 family.</text>
</comment>
<dbReference type="InterPro" id="IPR017380">
    <property type="entry name" value="Hist_AcTrfase_B-typ_cat-su"/>
</dbReference>
<reference evidence="19" key="1">
    <citation type="submission" date="2021-01" db="UniProtKB">
        <authorList>
            <consortium name="EnsemblMetazoa"/>
        </authorList>
    </citation>
    <scope>IDENTIFICATION</scope>
</reference>
<evidence type="ECO:0000256" key="15">
    <source>
        <dbReference type="SAM" id="Coils"/>
    </source>
</evidence>
<evidence type="ECO:0000256" key="12">
    <source>
        <dbReference type="PIRSR" id="PIRSR038084-1"/>
    </source>
</evidence>
<evidence type="ECO:0000256" key="3">
    <source>
        <dbReference type="ARBA" id="ARBA00013184"/>
    </source>
</evidence>
<dbReference type="Proteomes" id="UP000594260">
    <property type="component" value="Unplaced"/>
</dbReference>
<evidence type="ECO:0000259" key="16">
    <source>
        <dbReference type="Pfam" id="PF00583"/>
    </source>
</evidence>
<feature type="domain" description="Histone acetyltransferase type B catalytic subunit C-terminal" evidence="18">
    <location>
        <begin position="315"/>
        <end position="366"/>
    </location>
</feature>
<dbReference type="InterPro" id="IPR013523">
    <property type="entry name" value="Hist_AcTrfase_HAT1_C"/>
</dbReference>
<dbReference type="OrthoDB" id="10253098at2759"/>
<evidence type="ECO:0000259" key="18">
    <source>
        <dbReference type="Pfam" id="PF21183"/>
    </source>
</evidence>
<dbReference type="SUPFAM" id="SSF55729">
    <property type="entry name" value="Acyl-CoA N-acyltransferases (Nat)"/>
    <property type="match status" value="1"/>
</dbReference>
<dbReference type="CDD" id="cd04301">
    <property type="entry name" value="NAT_SF"/>
    <property type="match status" value="1"/>
</dbReference>
<dbReference type="GO" id="GO:0005634">
    <property type="term" value="C:nucleus"/>
    <property type="evidence" value="ECO:0007669"/>
    <property type="project" value="UniProtKB-SubCell"/>
</dbReference>
<dbReference type="CTD" id="8520"/>
<dbReference type="PANTHER" id="PTHR12046">
    <property type="entry name" value="HISTONE ACETYLTRANSFERASE TYPE B CATALYTIC SUBUNIT"/>
    <property type="match status" value="1"/>
</dbReference>
<evidence type="ECO:0000256" key="14">
    <source>
        <dbReference type="PIRSR" id="PIRSR038084-3"/>
    </source>
</evidence>
<evidence type="ECO:0000313" key="20">
    <source>
        <dbReference type="Proteomes" id="UP000594260"/>
    </source>
</evidence>
<accession>A0A7M7JN08</accession>
<dbReference type="OMA" id="WTCDAND"/>
<dbReference type="InterPro" id="IPR019467">
    <property type="entry name" value="Hat1_N"/>
</dbReference>
<dbReference type="PIRSF" id="PIRSF038084">
    <property type="entry name" value="HAT-B_cat"/>
    <property type="match status" value="1"/>
</dbReference>
<name>A0A7M7JN08_VARDE</name>
<sequence length="448" mass="52498">MNRSSIRSAQVILLTLTYSQLPLTFTGNIFNSKIELHSISALKMNHAVRKDVLEQYVTSGNDAVEFRLVHTAADLNKEEGTFNPEMCHQFFGEGEAIFGYKDLIIQLYFAAGSLEIFLGQKFSEKISPDKAEDVEADDVLGVISEKLPENDFYTNLDVFTSKLQDERKFKPMGELQHQWKPESSEVTYEVYHNMVADPKYRKYHMRMESFVMWFVDGAQYIDTEDENWNSFVLYEKRREGENTWYTFCGYCTVYKYWAYPDKQRPRVSQILILPPFQRQGLGAQLLQMVYNYYVGRADVVDITFEDPSEELTRVRDYIDAKNCQRLAPFHAARLAKGFSEEMRVEAREKLKIGKRQARRVYEILRLKNTQQKNAAEYKKYRLDIKNRLNATARQEQINLEKAKKAFKKEGASYAELHASLDNRIEKLDAEYKELEGEYLKVIERLNRD</sequence>
<evidence type="ECO:0000256" key="6">
    <source>
        <dbReference type="ARBA" id="ARBA00022763"/>
    </source>
</evidence>
<dbReference type="EC" id="2.3.1.48" evidence="3 11"/>
<keyword evidence="20" id="KW-1185">Reference proteome</keyword>
<proteinExistence type="inferred from homology"/>
<feature type="coiled-coil region" evidence="15">
    <location>
        <begin position="385"/>
        <end position="444"/>
    </location>
</feature>
<feature type="domain" description="Histone acetyl transferase HAT1 N-terminal" evidence="17">
    <location>
        <begin position="56"/>
        <end position="216"/>
    </location>
</feature>
<protein>
    <recommendedName>
        <fullName evidence="4 11">Histone acetyltransferase type B catalytic subunit</fullName>
        <ecNumber evidence="3 11">2.3.1.48</ecNumber>
    </recommendedName>
</protein>
<dbReference type="GO" id="GO:0042393">
    <property type="term" value="F:histone binding"/>
    <property type="evidence" value="ECO:0007669"/>
    <property type="project" value="InterPro"/>
</dbReference>
<evidence type="ECO:0000256" key="10">
    <source>
        <dbReference type="ARBA" id="ARBA00048017"/>
    </source>
</evidence>
<dbReference type="InParanoid" id="A0A7M7JN08"/>
<dbReference type="FunCoup" id="A0A7M7JN08">
    <property type="interactions" value="1991"/>
</dbReference>
<keyword evidence="5 11" id="KW-0808">Transferase</keyword>
<dbReference type="GeneID" id="111247571"/>
<comment type="subcellular location">
    <subcellularLocation>
        <location evidence="1">Nucleus</location>
    </subcellularLocation>
</comment>